<dbReference type="PANTHER" id="PTHR37941:SF1">
    <property type="entry name" value="FUMARASE E-RELATED"/>
    <property type="match status" value="1"/>
</dbReference>
<organism evidence="1 2">
    <name type="scientific">Candidatus Zymogenus saltonus</name>
    <dbReference type="NCBI Taxonomy" id="2844893"/>
    <lineage>
        <taxon>Bacteria</taxon>
        <taxon>Deltaproteobacteria</taxon>
        <taxon>Candidatus Zymogenia</taxon>
        <taxon>Candidatus Zymogeniales</taxon>
        <taxon>Candidatus Zymogenaceae</taxon>
        <taxon>Candidatus Zymogenus</taxon>
    </lineage>
</organism>
<name>A0A9D8KCV0_9DELT</name>
<reference evidence="1" key="1">
    <citation type="journal article" date="2021" name="Environ. Microbiol.">
        <title>Genomic characterization of three novel Desulfobacterota classes expand the metabolic and phylogenetic diversity of the phylum.</title>
        <authorList>
            <person name="Murphy C.L."/>
            <person name="Biggerstaff J."/>
            <person name="Eichhorn A."/>
            <person name="Ewing E."/>
            <person name="Shahan R."/>
            <person name="Soriano D."/>
            <person name="Stewart S."/>
            <person name="VanMol K."/>
            <person name="Walker R."/>
            <person name="Walters P."/>
            <person name="Elshahed M.S."/>
            <person name="Youssef N.H."/>
        </authorList>
    </citation>
    <scope>NUCLEOTIDE SEQUENCE</scope>
    <source>
        <strain evidence="1">Zod_Metabat.24</strain>
    </source>
</reference>
<evidence type="ECO:0000313" key="1">
    <source>
        <dbReference type="EMBL" id="MBN1571782.1"/>
    </source>
</evidence>
<accession>A0A9D8KCV0</accession>
<reference evidence="1" key="2">
    <citation type="submission" date="2021-01" db="EMBL/GenBank/DDBJ databases">
        <authorList>
            <person name="Hahn C.R."/>
            <person name="Youssef N.H."/>
            <person name="Elshahed M."/>
        </authorList>
    </citation>
    <scope>NUCLEOTIDE SEQUENCE</scope>
    <source>
        <strain evidence="1">Zod_Metabat.24</strain>
    </source>
</reference>
<dbReference type="Gene3D" id="1.20.120.330">
    <property type="entry name" value="Nucleotidyltransferases domain 2"/>
    <property type="match status" value="1"/>
</dbReference>
<dbReference type="InterPro" id="IPR038026">
    <property type="entry name" value="MtlR-like_sf"/>
</dbReference>
<dbReference type="EMBL" id="JAFGIX010000006">
    <property type="protein sequence ID" value="MBN1571782.1"/>
    <property type="molecule type" value="Genomic_DNA"/>
</dbReference>
<proteinExistence type="predicted"/>
<sequence>MADKEIDPLKDYKGFFEEFQNENPRGAVILAGAFFDAQLRELLSKFFIDEKKEVDELLGSEEKSDRPLSSFGSRIRAAYCLGLISRMEYDDLKMIQKIRNKFAHKMHGYSFNDPKIVSWCQELKLARMIGNIDNSTYKLPTSHENLFVISVTMLAMWLAMKTLRVEKERRSVPPDTKIGRLLREEEEQKT</sequence>
<dbReference type="AlphaFoldDB" id="A0A9D8KCV0"/>
<evidence type="ECO:0000313" key="2">
    <source>
        <dbReference type="Proteomes" id="UP000809273"/>
    </source>
</evidence>
<dbReference type="PANTHER" id="PTHR37941">
    <property type="entry name" value="FUMARASE E-RELATED"/>
    <property type="match status" value="1"/>
</dbReference>
<dbReference type="GO" id="GO:0045892">
    <property type="term" value="P:negative regulation of DNA-templated transcription"/>
    <property type="evidence" value="ECO:0007669"/>
    <property type="project" value="TreeGrafter"/>
</dbReference>
<dbReference type="Pfam" id="PF05068">
    <property type="entry name" value="MtlR"/>
    <property type="match status" value="1"/>
</dbReference>
<dbReference type="InterPro" id="IPR007761">
    <property type="entry name" value="MtlR-like"/>
</dbReference>
<comment type="caution">
    <text evidence="1">The sequence shown here is derived from an EMBL/GenBank/DDBJ whole genome shotgun (WGS) entry which is preliminary data.</text>
</comment>
<gene>
    <name evidence="1" type="ORF">JW984_01160</name>
</gene>
<protein>
    <submittedName>
        <fullName evidence="1">Uncharacterized protein</fullName>
    </submittedName>
</protein>
<dbReference type="SUPFAM" id="SSF158668">
    <property type="entry name" value="MtlR-like"/>
    <property type="match status" value="1"/>
</dbReference>
<dbReference type="Proteomes" id="UP000809273">
    <property type="component" value="Unassembled WGS sequence"/>
</dbReference>